<accession>A0A915KUA8</accession>
<protein>
    <submittedName>
        <fullName evidence="2">Ribosomal protein S19</fullName>
    </submittedName>
</protein>
<keyword evidence="1" id="KW-1185">Reference proteome</keyword>
<evidence type="ECO:0000313" key="1">
    <source>
        <dbReference type="Proteomes" id="UP000887565"/>
    </source>
</evidence>
<dbReference type="WBParaSite" id="nRc.2.0.1.t42369-RA">
    <property type="protein sequence ID" value="nRc.2.0.1.t42369-RA"/>
    <property type="gene ID" value="nRc.2.0.1.g42369"/>
</dbReference>
<dbReference type="Proteomes" id="UP000887565">
    <property type="component" value="Unplaced"/>
</dbReference>
<organism evidence="1 2">
    <name type="scientific">Romanomermis culicivorax</name>
    <name type="common">Nematode worm</name>
    <dbReference type="NCBI Taxonomy" id="13658"/>
    <lineage>
        <taxon>Eukaryota</taxon>
        <taxon>Metazoa</taxon>
        <taxon>Ecdysozoa</taxon>
        <taxon>Nematoda</taxon>
        <taxon>Enoplea</taxon>
        <taxon>Dorylaimia</taxon>
        <taxon>Mermithida</taxon>
        <taxon>Mermithoidea</taxon>
        <taxon>Mermithidae</taxon>
        <taxon>Romanomermis</taxon>
    </lineage>
</organism>
<evidence type="ECO:0000313" key="2">
    <source>
        <dbReference type="WBParaSite" id="nRc.2.0.1.t42369-RA"/>
    </source>
</evidence>
<sequence length="68" mass="8601">MNSKIANELIQRGQLRRLVRQGFKRRPENLKWVHPLFFYKPNFLRKKFSKKRKNIWARHRYMTTNWIE</sequence>
<proteinExistence type="predicted"/>
<reference evidence="2" key="1">
    <citation type="submission" date="2022-11" db="UniProtKB">
        <authorList>
            <consortium name="WormBaseParasite"/>
        </authorList>
    </citation>
    <scope>IDENTIFICATION</scope>
</reference>
<name>A0A915KUA8_ROMCU</name>
<dbReference type="AlphaFoldDB" id="A0A915KUA8"/>